<name>A0ABM9HAA1_9BACT</name>
<evidence type="ECO:0000313" key="1">
    <source>
        <dbReference type="EMBL" id="CAI2717060.1"/>
    </source>
</evidence>
<dbReference type="EMBL" id="OX336137">
    <property type="protein sequence ID" value="CAI2717060.1"/>
    <property type="molecule type" value="Genomic_DNA"/>
</dbReference>
<reference evidence="1 2" key="1">
    <citation type="submission" date="2022-09" db="EMBL/GenBank/DDBJ databases">
        <authorList>
            <person name="Kop L."/>
        </authorList>
    </citation>
    <scope>NUCLEOTIDE SEQUENCE [LARGE SCALE GENOMIC DNA]</scope>
    <source>
        <strain evidence="1 2">347</strain>
    </source>
</reference>
<gene>
    <name evidence="1" type="ORF">NSPWAT_0201</name>
</gene>
<accession>A0ABM9HAA1</accession>
<proteinExistence type="predicted"/>
<evidence type="ECO:0000313" key="2">
    <source>
        <dbReference type="Proteomes" id="UP001157733"/>
    </source>
</evidence>
<sequence length="32" mass="3740">MWRGWNCNQLQTLIPTLIKNPTLWSQNLVEAA</sequence>
<keyword evidence="2" id="KW-1185">Reference proteome</keyword>
<dbReference type="Proteomes" id="UP001157733">
    <property type="component" value="Chromosome"/>
</dbReference>
<organism evidence="1 2">
    <name type="scientific">Nitrospina watsonii</name>
    <dbReference type="NCBI Taxonomy" id="1323948"/>
    <lineage>
        <taxon>Bacteria</taxon>
        <taxon>Pseudomonadati</taxon>
        <taxon>Nitrospinota/Tectimicrobiota group</taxon>
        <taxon>Nitrospinota</taxon>
        <taxon>Nitrospinia</taxon>
        <taxon>Nitrospinales</taxon>
        <taxon>Nitrospinaceae</taxon>
        <taxon>Nitrospina</taxon>
    </lineage>
</organism>
<protein>
    <submittedName>
        <fullName evidence="1">Uncharacterized protein</fullName>
    </submittedName>
</protein>